<feature type="domain" description="VASt" evidence="7">
    <location>
        <begin position="860"/>
        <end position="1013"/>
    </location>
</feature>
<evidence type="ECO:0000259" key="6">
    <source>
        <dbReference type="PROSITE" id="PS50004"/>
    </source>
</evidence>
<dbReference type="Pfam" id="PF16016">
    <property type="entry name" value="VASt"/>
    <property type="match status" value="2"/>
</dbReference>
<dbReference type="InterPro" id="IPR044511">
    <property type="entry name" value="At1g03370/At5g50170-like"/>
</dbReference>
<dbReference type="SUPFAM" id="SSF49562">
    <property type="entry name" value="C2 domain (Calcium/lipid-binding domain, CaLB)"/>
    <property type="match status" value="2"/>
</dbReference>
<keyword evidence="4" id="KW-0472">Membrane</keyword>
<dbReference type="PANTHER" id="PTHR46296">
    <property type="entry name" value="BNAA05G37250D PROTEIN"/>
    <property type="match status" value="1"/>
</dbReference>
<organism evidence="9 11">
    <name type="scientific">Cucumis melo var. makuwa</name>
    <name type="common">Oriental melon</name>
    <dbReference type="NCBI Taxonomy" id="1194695"/>
    <lineage>
        <taxon>Eukaryota</taxon>
        <taxon>Viridiplantae</taxon>
        <taxon>Streptophyta</taxon>
        <taxon>Embryophyta</taxon>
        <taxon>Tracheophyta</taxon>
        <taxon>Spermatophyta</taxon>
        <taxon>Magnoliopsida</taxon>
        <taxon>eudicotyledons</taxon>
        <taxon>Gunneridae</taxon>
        <taxon>Pentapetalae</taxon>
        <taxon>rosids</taxon>
        <taxon>fabids</taxon>
        <taxon>Cucurbitales</taxon>
        <taxon>Cucurbitaceae</taxon>
        <taxon>Benincaseae</taxon>
        <taxon>Cucumis</taxon>
    </lineage>
</organism>
<reference evidence="10 11" key="1">
    <citation type="submission" date="2019-08" db="EMBL/GenBank/DDBJ databases">
        <title>Draft genome sequences of two oriental melons (Cucumis melo L. var makuwa).</title>
        <authorList>
            <person name="Kwon S.-Y."/>
        </authorList>
    </citation>
    <scope>NUCLEOTIDE SEQUENCE [LARGE SCALE GENOMIC DNA]</scope>
    <source>
        <strain evidence="11">cv. Chang Bougi</strain>
        <strain evidence="10">cv. SW 3</strain>
        <tissue evidence="9">Leaf</tissue>
    </source>
</reference>
<dbReference type="InterPro" id="IPR004182">
    <property type="entry name" value="GRAM"/>
</dbReference>
<feature type="region of interest" description="Disordered" evidence="5">
    <location>
        <begin position="143"/>
        <end position="182"/>
    </location>
</feature>
<dbReference type="Proteomes" id="UP000321393">
    <property type="component" value="Unassembled WGS sequence"/>
</dbReference>
<evidence type="ECO:0000313" key="8">
    <source>
        <dbReference type="EMBL" id="KAA0042359.1"/>
    </source>
</evidence>
<dbReference type="CDD" id="cd13219">
    <property type="entry name" value="PH-GRAM_C2-GRAM"/>
    <property type="match status" value="1"/>
</dbReference>
<comment type="caution">
    <text evidence="9">The sequence shown here is derived from an EMBL/GenBank/DDBJ whole genome shotgun (WGS) entry which is preliminary data.</text>
</comment>
<keyword evidence="3" id="KW-1133">Transmembrane helix</keyword>
<evidence type="ECO:0000256" key="5">
    <source>
        <dbReference type="SAM" id="MobiDB-lite"/>
    </source>
</evidence>
<comment type="subcellular location">
    <subcellularLocation>
        <location evidence="1">Membrane</location>
        <topology evidence="1">Single-pass membrane protein</topology>
    </subcellularLocation>
</comment>
<dbReference type="Pfam" id="PF00168">
    <property type="entry name" value="C2"/>
    <property type="match status" value="2"/>
</dbReference>
<dbReference type="Gene3D" id="2.30.29.30">
    <property type="entry name" value="Pleckstrin-homology domain (PH domain)/Phosphotyrosine-binding domain (PTB)"/>
    <property type="match status" value="1"/>
</dbReference>
<dbReference type="InterPro" id="IPR031968">
    <property type="entry name" value="VASt"/>
</dbReference>
<dbReference type="PANTHER" id="PTHR46296:SF8">
    <property type="entry name" value="OS06G0297800 PROTEIN"/>
    <property type="match status" value="1"/>
</dbReference>
<dbReference type="Pfam" id="PF02893">
    <property type="entry name" value="GRAM"/>
    <property type="match status" value="1"/>
</dbReference>
<feature type="domain" description="C2" evidence="6">
    <location>
        <begin position="1"/>
        <end position="102"/>
    </location>
</feature>
<evidence type="ECO:0000256" key="2">
    <source>
        <dbReference type="ARBA" id="ARBA00022692"/>
    </source>
</evidence>
<evidence type="ECO:0000259" key="7">
    <source>
        <dbReference type="PROSITE" id="PS51778"/>
    </source>
</evidence>
<dbReference type="AlphaFoldDB" id="A0A5D3CUC4"/>
<evidence type="ECO:0000256" key="1">
    <source>
        <dbReference type="ARBA" id="ARBA00004167"/>
    </source>
</evidence>
<dbReference type="STRING" id="1194695.A0A5D3CUC4"/>
<evidence type="ECO:0000256" key="3">
    <source>
        <dbReference type="ARBA" id="ARBA00022989"/>
    </source>
</evidence>
<dbReference type="InterPro" id="IPR011993">
    <property type="entry name" value="PH-like_dom_sf"/>
</dbReference>
<evidence type="ECO:0000313" key="11">
    <source>
        <dbReference type="Proteomes" id="UP000321947"/>
    </source>
</evidence>
<dbReference type="CDD" id="cd00030">
    <property type="entry name" value="C2"/>
    <property type="match status" value="2"/>
</dbReference>
<protein>
    <submittedName>
        <fullName evidence="9">C2 and GRAM domain-containing protein</fullName>
    </submittedName>
</protein>
<feature type="domain" description="C2" evidence="6">
    <location>
        <begin position="525"/>
        <end position="643"/>
    </location>
</feature>
<feature type="domain" description="VASt" evidence="7">
    <location>
        <begin position="256"/>
        <end position="428"/>
    </location>
</feature>
<accession>A0A5D3CUC4</accession>
<dbReference type="GO" id="GO:0016020">
    <property type="term" value="C:membrane"/>
    <property type="evidence" value="ECO:0007669"/>
    <property type="project" value="UniProtKB-SubCell"/>
</dbReference>
<evidence type="ECO:0000313" key="10">
    <source>
        <dbReference type="Proteomes" id="UP000321393"/>
    </source>
</evidence>
<keyword evidence="2" id="KW-0812">Transmembrane</keyword>
<dbReference type="SMART" id="SM00239">
    <property type="entry name" value="C2"/>
    <property type="match status" value="2"/>
</dbReference>
<dbReference type="OrthoDB" id="67700at2759"/>
<dbReference type="Proteomes" id="UP000321947">
    <property type="component" value="Unassembled WGS sequence"/>
</dbReference>
<dbReference type="SMART" id="SM00568">
    <property type="entry name" value="GRAM"/>
    <property type="match status" value="1"/>
</dbReference>
<dbReference type="InterPro" id="IPR035892">
    <property type="entry name" value="C2_domain_sf"/>
</dbReference>
<proteinExistence type="predicted"/>
<dbReference type="EMBL" id="SSTE01016125">
    <property type="protein sequence ID" value="KAA0042359.1"/>
    <property type="molecule type" value="Genomic_DNA"/>
</dbReference>
<evidence type="ECO:0000256" key="4">
    <source>
        <dbReference type="ARBA" id="ARBA00023136"/>
    </source>
</evidence>
<dbReference type="InterPro" id="IPR000008">
    <property type="entry name" value="C2_dom"/>
</dbReference>
<dbReference type="PROSITE" id="PS50004">
    <property type="entry name" value="C2"/>
    <property type="match status" value="2"/>
</dbReference>
<sequence length="1071" mass="119687">MKLTVRVIEARNLPPTDLNGLSDPYVRLQLGKQRFRTKVVKKTLNPTWGEEFSFRVDDLDEELMISVLDEDKYFNDDFVGQVKIPISRAFNSDNGSLGTTWHSIQPKSKRSKQKVCGEILLAISFSQTNAFVDFNSNGHVSYPKASSDEIMGSPPRSHSGKSSSPSPVRQRESSLKEQRSSQQKTFAGRIAQIFQKNVDSASSVSSRATELSDISEIPPSEILEVKSEDQTSMATFEEAVKVLESKDQETETPSNFPGIMVDQLYAISPSDLNSLLFSSASSFLQSLADLQGTTELQLGNWKFENGGESLKRTVSYLKAPTKLIKAVKAFEEQSYLKADGNVYAVLAVVSTPDVMYGNTFKVEILYCITPGPELPSEEKSSRLVISWRMNFLQSTMMKGMIENGARQGIKDNFDQYASLLSQIVPPVDQKSIGSNKEQALASLEAPPPQSTFKLAVQYFANCTVVFTTFMALYVLVHIWLAAPSTIQGLEFVGLDLPDSIGEFIVCGVLVLQGERVLGLISRFMRARQQTGSDHGIKAQGNGWLLTVALIEGCSLAAVDSSGLSDPYVVFTCNGKTKNSSIKFQKSDPQWNEIFEFDAMDEPPSVLGVEVYDFDGPFDEATSLGYAEINFLRTSISDLADIWVPLQGKLAQTCQSKLHLRIFLDNTRGSHVNIVKEYLSKMEKEVGKKINLRSPQSNSAFQKLFGLPAEEFLINDFTCHLKRKMPIQGRIFLSARVIGFHANIFGHKTKFFFLWEDIEDIQVAAPTLSSMGSPIIVITLRAGRGLDARNGAKTLDEEGRLKFHFHSFVSFGVAHRTIMALWKARSLSPEQKVRIVEEESEAKGCLQTEESGSFLGPSEVSMSEVLSTTLSVPTNFAMELFNGADLERKVMEKAGCLNYSFTPWESEKENVYERQIYYVFDKRISHYRVEVTSTQQRHSLPNKNGWLVEEVLTLHGVPLGDYFNVHLRYQIEDLPSKLKGCCSVLVSFGMAWQKSTKHQKRMTKNILKNLQDHSGMALDLISVNLVFDLDKLEVKLVVRLHRVAALKFRSASSWENRGRNRQDLLAGVGIIM</sequence>
<name>A0A5D3CUC4_CUCMM</name>
<gene>
    <name evidence="9" type="ORF">E5676_scaffold477G00610</name>
    <name evidence="8" type="ORF">E6C27_scaffold795G00680</name>
</gene>
<feature type="compositionally biased region" description="Low complexity" evidence="5">
    <location>
        <begin position="153"/>
        <end position="167"/>
    </location>
</feature>
<dbReference type="PRINTS" id="PR00360">
    <property type="entry name" value="C2DOMAIN"/>
</dbReference>
<dbReference type="EMBL" id="SSTD01008482">
    <property type="protein sequence ID" value="TYK15481.1"/>
    <property type="molecule type" value="Genomic_DNA"/>
</dbReference>
<evidence type="ECO:0000313" key="9">
    <source>
        <dbReference type="EMBL" id="TYK15481.1"/>
    </source>
</evidence>
<dbReference type="Gene3D" id="2.60.40.150">
    <property type="entry name" value="C2 domain"/>
    <property type="match status" value="2"/>
</dbReference>
<feature type="compositionally biased region" description="Basic and acidic residues" evidence="5">
    <location>
        <begin position="169"/>
        <end position="179"/>
    </location>
</feature>
<dbReference type="PROSITE" id="PS51778">
    <property type="entry name" value="VAST"/>
    <property type="match status" value="2"/>
</dbReference>